<evidence type="ECO:0000313" key="10">
    <source>
        <dbReference type="Proteomes" id="UP001165160"/>
    </source>
</evidence>
<dbReference type="NCBIfam" id="TIGR00691">
    <property type="entry name" value="spoT_relA"/>
    <property type="match status" value="1"/>
</dbReference>
<dbReference type="AlphaFoldDB" id="A0A9W7DN97"/>
<protein>
    <recommendedName>
        <fullName evidence="3">Putative GTP diphosphokinase RSH1, chloroplastic</fullName>
        <ecNumber evidence="2">2.7.6.5</ecNumber>
    </recommendedName>
    <alternativeName>
        <fullName evidence="4">RelA/SpoT homolog 1</fullName>
    </alternativeName>
    <alternativeName>
        <fullName evidence="5">ppGpp synthetase RSH1</fullName>
    </alternativeName>
</protein>
<dbReference type="CDD" id="cd00077">
    <property type="entry name" value="HDc"/>
    <property type="match status" value="1"/>
</dbReference>
<dbReference type="EMBL" id="BRXX01000583">
    <property type="protein sequence ID" value="GMH48395.1"/>
    <property type="molecule type" value="Genomic_DNA"/>
</dbReference>
<dbReference type="Gene3D" id="3.30.70.260">
    <property type="match status" value="1"/>
</dbReference>
<dbReference type="CDD" id="cd05399">
    <property type="entry name" value="NT_Rel-Spo_like"/>
    <property type="match status" value="1"/>
</dbReference>
<feature type="signal peptide" evidence="7">
    <location>
        <begin position="1"/>
        <end position="24"/>
    </location>
</feature>
<dbReference type="PROSITE" id="PS51831">
    <property type="entry name" value="HD"/>
    <property type="match status" value="1"/>
</dbReference>
<dbReference type="Gene3D" id="3.30.460.10">
    <property type="entry name" value="Beta Polymerase, domain 2"/>
    <property type="match status" value="1"/>
</dbReference>
<accession>A0A9W7DN97</accession>
<keyword evidence="7" id="KW-0732">Signal</keyword>
<evidence type="ECO:0000256" key="2">
    <source>
        <dbReference type="ARBA" id="ARBA00013251"/>
    </source>
</evidence>
<dbReference type="Pfam" id="PF13328">
    <property type="entry name" value="HD_4"/>
    <property type="match status" value="1"/>
</dbReference>
<dbReference type="InterPro" id="IPR006674">
    <property type="entry name" value="HD_domain"/>
</dbReference>
<dbReference type="CDD" id="cd04876">
    <property type="entry name" value="ACT_RelA-SpoT"/>
    <property type="match status" value="1"/>
</dbReference>
<dbReference type="InterPro" id="IPR004095">
    <property type="entry name" value="TGS"/>
</dbReference>
<dbReference type="SUPFAM" id="SSF81301">
    <property type="entry name" value="Nucleotidyltransferase"/>
    <property type="match status" value="1"/>
</dbReference>
<dbReference type="GO" id="GO:0008728">
    <property type="term" value="F:GTP diphosphokinase activity"/>
    <property type="evidence" value="ECO:0007669"/>
    <property type="project" value="UniProtKB-EC"/>
</dbReference>
<dbReference type="PANTHER" id="PTHR43061">
    <property type="entry name" value="GTP DIPHOSPHOKINASE RSH1, CHLOROPLASTIC-RELATED"/>
    <property type="match status" value="1"/>
</dbReference>
<dbReference type="InterPro" id="IPR003607">
    <property type="entry name" value="HD/PDEase_dom"/>
</dbReference>
<dbReference type="EC" id="2.7.6.5" evidence="2"/>
<dbReference type="PANTHER" id="PTHR43061:SF1">
    <property type="entry name" value="GTP DIPHOSPHOKINASE RSH1, CHLOROPLASTIC-RELATED"/>
    <property type="match status" value="1"/>
</dbReference>
<feature type="region of interest" description="Disordered" evidence="6">
    <location>
        <begin position="29"/>
        <end position="57"/>
    </location>
</feature>
<dbReference type="SMART" id="SM00954">
    <property type="entry name" value="RelA_SpoT"/>
    <property type="match status" value="1"/>
</dbReference>
<dbReference type="InterPro" id="IPR007685">
    <property type="entry name" value="RelA_SpoT"/>
</dbReference>
<dbReference type="Proteomes" id="UP001165160">
    <property type="component" value="Unassembled WGS sequence"/>
</dbReference>
<dbReference type="Gene3D" id="3.10.20.30">
    <property type="match status" value="1"/>
</dbReference>
<evidence type="ECO:0000256" key="7">
    <source>
        <dbReference type="SAM" id="SignalP"/>
    </source>
</evidence>
<proteinExistence type="inferred from homology"/>
<evidence type="ECO:0000256" key="3">
    <source>
        <dbReference type="ARBA" id="ARBA00070102"/>
    </source>
</evidence>
<dbReference type="Pfam" id="PF04607">
    <property type="entry name" value="RelA_SpoT"/>
    <property type="match status" value="1"/>
</dbReference>
<dbReference type="Pfam" id="PF13291">
    <property type="entry name" value="ACT_4"/>
    <property type="match status" value="1"/>
</dbReference>
<dbReference type="Gene3D" id="1.10.3210.10">
    <property type="entry name" value="Hypothetical protein af1432"/>
    <property type="match status" value="1"/>
</dbReference>
<feature type="domain" description="HD" evidence="8">
    <location>
        <begin position="225"/>
        <end position="327"/>
    </location>
</feature>
<dbReference type="GO" id="GO:0015969">
    <property type="term" value="P:guanosine tetraphosphate metabolic process"/>
    <property type="evidence" value="ECO:0007669"/>
    <property type="project" value="InterPro"/>
</dbReference>
<evidence type="ECO:0000256" key="6">
    <source>
        <dbReference type="SAM" id="MobiDB-lite"/>
    </source>
</evidence>
<evidence type="ECO:0000259" key="8">
    <source>
        <dbReference type="PROSITE" id="PS51831"/>
    </source>
</evidence>
<evidence type="ECO:0000256" key="1">
    <source>
        <dbReference type="ARBA" id="ARBA00007476"/>
    </source>
</evidence>
<dbReference type="SMART" id="SM00471">
    <property type="entry name" value="HDc"/>
    <property type="match status" value="1"/>
</dbReference>
<dbReference type="InterPro" id="IPR004811">
    <property type="entry name" value="RelA/Spo_fam"/>
</dbReference>
<feature type="region of interest" description="Disordered" evidence="6">
    <location>
        <begin position="885"/>
        <end position="906"/>
    </location>
</feature>
<evidence type="ECO:0000313" key="9">
    <source>
        <dbReference type="EMBL" id="GMH48395.1"/>
    </source>
</evidence>
<dbReference type="InterPro" id="IPR012675">
    <property type="entry name" value="Beta-grasp_dom_sf"/>
</dbReference>
<dbReference type="InterPro" id="IPR012676">
    <property type="entry name" value="TGS-like"/>
</dbReference>
<evidence type="ECO:0000256" key="4">
    <source>
        <dbReference type="ARBA" id="ARBA00075768"/>
    </source>
</evidence>
<dbReference type="InterPro" id="IPR002912">
    <property type="entry name" value="ACT_dom"/>
</dbReference>
<reference evidence="10" key="1">
    <citation type="journal article" date="2023" name="Commun. Biol.">
        <title>Genome analysis of Parmales, the sister group of diatoms, reveals the evolutionary specialization of diatoms from phago-mixotrophs to photoautotrophs.</title>
        <authorList>
            <person name="Ban H."/>
            <person name="Sato S."/>
            <person name="Yoshikawa S."/>
            <person name="Yamada K."/>
            <person name="Nakamura Y."/>
            <person name="Ichinomiya M."/>
            <person name="Sato N."/>
            <person name="Blanc-Mathieu R."/>
            <person name="Endo H."/>
            <person name="Kuwata A."/>
            <person name="Ogata H."/>
        </authorList>
    </citation>
    <scope>NUCLEOTIDE SEQUENCE [LARGE SCALE GENOMIC DNA]</scope>
    <source>
        <strain evidence="10">NIES 3699</strain>
    </source>
</reference>
<feature type="chain" id="PRO_5040981485" description="Putative GTP diphosphokinase RSH1, chloroplastic" evidence="7">
    <location>
        <begin position="25"/>
        <end position="1017"/>
    </location>
</feature>
<comment type="caution">
    <text evidence="9">The sequence shown here is derived from an EMBL/GenBank/DDBJ whole genome shotgun (WGS) entry which is preliminary data.</text>
</comment>
<dbReference type="SUPFAM" id="SSF109604">
    <property type="entry name" value="HD-domain/PDEase-like"/>
    <property type="match status" value="1"/>
</dbReference>
<gene>
    <name evidence="9" type="ORF">TrVE_jg9383</name>
</gene>
<comment type="similarity">
    <text evidence="1">Belongs to the RelA/SpoT family.</text>
</comment>
<dbReference type="SUPFAM" id="SSF81271">
    <property type="entry name" value="TGS-like"/>
    <property type="match status" value="1"/>
</dbReference>
<sequence>MVNHRKLALLCIYVAIMHQTDVKSFQFTQQWPHNRQSPHSRRDRRVTTTRNPAGRISKNSRIRLYDSENSNPSGNVTAVGGIGGAPSAGVSFIPTSTTSTSTSLQSSANSDDVMQKTTNPYKTYYKNLYVNNDTDIDIADSDIDIWTNHMTSPPLPEALLSDTSTICHQLSNLLPSDTINLKKYWSTLTPHLEHLNSTSLDLTKSALKLAYVAHQSQYRKSGEPYIIHPVAVTQILGELKMDAESVVAGLLHDTVEDTDVTFQYIEENFGETVRNIVEGETKVSKLPKLTLSAASDSQAENLRQMFVAMTSDYRIIIVKLADRLHNMRTLGSMSKEKKQRISRETLDIFAPLAHRMGIWEIKSELEDTAFFYLYPLEYKRLNRKLRKNQSKHRDTLQSSRNILESSLAEDPMLEAQKVEFSVTGRMKELYSLWLKMETKYEHDLSRITDVVALRVVIDPEIKEGETEQEHQQRSVWLCYHVLGLVQHLPNCQPIPTSVKDYISFPKPNGYQSLHTAIRHKDQTVEVQIRTKRMHRVAEKGMASHWAYKDKYGVEWLNSIREWEGEGVSSRDFVESVRRELLGKRVFVFLRNGKILNLARGATAIDAAFQIHTEVGLYMHGVEINGKDVPFMYELQNGDVVNILTGEGKPALDWMRYSKARSTRAKLRSYFRSKQRDSLAEAGSIMLTDFLTVHRGLILKETHLDSTRIPNTAEGFGDFLPGNSRYHSVEEFCIEIGKTHNRQLLRTVVGKLLKVNISVLNEAEESGGKTSKEAKGNYAKAIAKAVRYAGGEVEDADAEEEPDKTMVVSRLEKGAVDDSSNATFGSMAMEILYADPDHLCPSCLPVRGDDIIGTKPRSGLPHTDAGFVTTHRRGCPLAQRALEQSLRKYSETTPSPSPTQPPGSDIEGVPLIWNPYKDEEDSFVLYPTVIHIYALDRKLLLSECSEVVSDNANIVKTGSLTTNEHADFEFRVEVRDLAQVQKLMDEIMNIRSIMSVERRMGTGPMGEDGNQGGMFDTH</sequence>
<dbReference type="Pfam" id="PF02824">
    <property type="entry name" value="TGS"/>
    <property type="match status" value="1"/>
</dbReference>
<dbReference type="FunFam" id="1.10.3210.10:FF:000001">
    <property type="entry name" value="GTP pyrophosphokinase RelA"/>
    <property type="match status" value="1"/>
</dbReference>
<organism evidence="9 10">
    <name type="scientific">Triparma verrucosa</name>
    <dbReference type="NCBI Taxonomy" id="1606542"/>
    <lineage>
        <taxon>Eukaryota</taxon>
        <taxon>Sar</taxon>
        <taxon>Stramenopiles</taxon>
        <taxon>Ochrophyta</taxon>
        <taxon>Bolidophyceae</taxon>
        <taxon>Parmales</taxon>
        <taxon>Triparmaceae</taxon>
        <taxon>Triparma</taxon>
    </lineage>
</organism>
<evidence type="ECO:0000256" key="5">
    <source>
        <dbReference type="ARBA" id="ARBA00082153"/>
    </source>
</evidence>
<name>A0A9W7DN97_9STRA</name>
<dbReference type="InterPro" id="IPR043519">
    <property type="entry name" value="NT_sf"/>
</dbReference>
<dbReference type="FunFam" id="3.10.20.30:FF:000002">
    <property type="entry name" value="GTP pyrophosphokinase (RelA/SpoT)"/>
    <property type="match status" value="1"/>
</dbReference>
<keyword evidence="10" id="KW-1185">Reference proteome</keyword>